<dbReference type="CDD" id="cd08417">
    <property type="entry name" value="PBP2_Nitroaromatics_like"/>
    <property type="match status" value="1"/>
</dbReference>
<dbReference type="PANTHER" id="PTHR30118">
    <property type="entry name" value="HTH-TYPE TRANSCRIPTIONAL REGULATOR LEUO-RELATED"/>
    <property type="match status" value="1"/>
</dbReference>
<comment type="caution">
    <text evidence="6">The sequence shown here is derived from an EMBL/GenBank/DDBJ whole genome shotgun (WGS) entry which is preliminary data.</text>
</comment>
<dbReference type="Pfam" id="PF03466">
    <property type="entry name" value="LysR_substrate"/>
    <property type="match status" value="1"/>
</dbReference>
<dbReference type="InterPro" id="IPR036388">
    <property type="entry name" value="WH-like_DNA-bd_sf"/>
</dbReference>
<evidence type="ECO:0000256" key="2">
    <source>
        <dbReference type="ARBA" id="ARBA00023015"/>
    </source>
</evidence>
<reference evidence="7" key="1">
    <citation type="journal article" date="2019" name="Int. J. Syst. Evol. Microbiol.">
        <title>The Global Catalogue of Microorganisms (GCM) 10K type strain sequencing project: providing services to taxonomists for standard genome sequencing and annotation.</title>
        <authorList>
            <consortium name="The Broad Institute Genomics Platform"/>
            <consortium name="The Broad Institute Genome Sequencing Center for Infectious Disease"/>
            <person name="Wu L."/>
            <person name="Ma J."/>
        </authorList>
    </citation>
    <scope>NUCLEOTIDE SEQUENCE [LARGE SCALE GENOMIC DNA]</scope>
    <source>
        <strain evidence="7">JCM 16950</strain>
    </source>
</reference>
<organism evidence="6 7">
    <name type="scientific">Microbacterium kribbense</name>
    <dbReference type="NCBI Taxonomy" id="433645"/>
    <lineage>
        <taxon>Bacteria</taxon>
        <taxon>Bacillati</taxon>
        <taxon>Actinomycetota</taxon>
        <taxon>Actinomycetes</taxon>
        <taxon>Micrococcales</taxon>
        <taxon>Microbacteriaceae</taxon>
        <taxon>Microbacterium</taxon>
    </lineage>
</organism>
<keyword evidence="3" id="KW-0238">DNA-binding</keyword>
<evidence type="ECO:0000256" key="4">
    <source>
        <dbReference type="ARBA" id="ARBA00023163"/>
    </source>
</evidence>
<dbReference type="PROSITE" id="PS50931">
    <property type="entry name" value="HTH_LYSR"/>
    <property type="match status" value="1"/>
</dbReference>
<evidence type="ECO:0000313" key="7">
    <source>
        <dbReference type="Proteomes" id="UP001500540"/>
    </source>
</evidence>
<keyword evidence="4" id="KW-0804">Transcription</keyword>
<dbReference type="InterPro" id="IPR036390">
    <property type="entry name" value="WH_DNA-bd_sf"/>
</dbReference>
<dbReference type="Proteomes" id="UP001500540">
    <property type="component" value="Unassembled WGS sequence"/>
</dbReference>
<dbReference type="Pfam" id="PF00126">
    <property type="entry name" value="HTH_1"/>
    <property type="match status" value="1"/>
</dbReference>
<proteinExistence type="inferred from homology"/>
<sequence length="309" mass="33478">MDLNLLRTFMAVYEARSLTGAASALHVTQSAVSQAMNRLRRDVADELFYRSGRVMLPTPYARELFPVVRDALGRIENAVSAQTFDPAASGRRFRIALSELGEMHWLAGIVERVSAAGPGLSVDVLQLDPTSMADTLARGVVDVAINSANVPGGFQTWTLKHERYVVLMAADNPLATGDLDMDTYRAAPHAVVTGESGHVNIERAVEAYGGAGDPVAVLNHFAALPAMLSATNLIATMPQSLSARWVREWPLVMRDLPFALDPVQVRLYMRSAHQEASSLLWFRDIVLAATEAESGFTPVRSEPAAPGQP</sequence>
<dbReference type="EMBL" id="BAABAF010000001">
    <property type="protein sequence ID" value="GAA3753870.1"/>
    <property type="molecule type" value="Genomic_DNA"/>
</dbReference>
<dbReference type="Gene3D" id="3.40.190.10">
    <property type="entry name" value="Periplasmic binding protein-like II"/>
    <property type="match status" value="2"/>
</dbReference>
<dbReference type="InterPro" id="IPR000847">
    <property type="entry name" value="LysR_HTH_N"/>
</dbReference>
<dbReference type="PANTHER" id="PTHR30118:SF15">
    <property type="entry name" value="TRANSCRIPTIONAL REGULATORY PROTEIN"/>
    <property type="match status" value="1"/>
</dbReference>
<evidence type="ECO:0000313" key="6">
    <source>
        <dbReference type="EMBL" id="GAA3753870.1"/>
    </source>
</evidence>
<dbReference type="InterPro" id="IPR037402">
    <property type="entry name" value="YidZ_PBP2"/>
</dbReference>
<dbReference type="SUPFAM" id="SSF53850">
    <property type="entry name" value="Periplasmic binding protein-like II"/>
    <property type="match status" value="1"/>
</dbReference>
<keyword evidence="2" id="KW-0805">Transcription regulation</keyword>
<dbReference type="InterPro" id="IPR050389">
    <property type="entry name" value="LysR-type_TF"/>
</dbReference>
<dbReference type="PRINTS" id="PR00039">
    <property type="entry name" value="HTHLYSR"/>
</dbReference>
<dbReference type="Gene3D" id="1.10.10.10">
    <property type="entry name" value="Winged helix-like DNA-binding domain superfamily/Winged helix DNA-binding domain"/>
    <property type="match status" value="1"/>
</dbReference>
<keyword evidence="7" id="KW-1185">Reference proteome</keyword>
<gene>
    <name evidence="6" type="ORF">GCM10022240_03510</name>
</gene>
<name>A0ABP7G3G2_9MICO</name>
<accession>A0ABP7G3G2</accession>
<dbReference type="RefSeq" id="WP_344779885.1">
    <property type="nucleotide sequence ID" value="NZ_BAABAF010000001.1"/>
</dbReference>
<dbReference type="SUPFAM" id="SSF46785">
    <property type="entry name" value="Winged helix' DNA-binding domain"/>
    <property type="match status" value="1"/>
</dbReference>
<dbReference type="InterPro" id="IPR005119">
    <property type="entry name" value="LysR_subst-bd"/>
</dbReference>
<evidence type="ECO:0000256" key="1">
    <source>
        <dbReference type="ARBA" id="ARBA00009437"/>
    </source>
</evidence>
<comment type="similarity">
    <text evidence="1">Belongs to the LysR transcriptional regulatory family.</text>
</comment>
<feature type="domain" description="HTH lysR-type" evidence="5">
    <location>
        <begin position="1"/>
        <end position="58"/>
    </location>
</feature>
<protein>
    <submittedName>
        <fullName evidence="6">LysR family transcriptional regulator</fullName>
    </submittedName>
</protein>
<evidence type="ECO:0000256" key="3">
    <source>
        <dbReference type="ARBA" id="ARBA00023125"/>
    </source>
</evidence>
<evidence type="ECO:0000259" key="5">
    <source>
        <dbReference type="PROSITE" id="PS50931"/>
    </source>
</evidence>